<feature type="compositionally biased region" description="Pro residues" evidence="4">
    <location>
        <begin position="723"/>
        <end position="734"/>
    </location>
</feature>
<dbReference type="Pfam" id="PF22673">
    <property type="entry name" value="MCP-like_PDC_1"/>
    <property type="match status" value="1"/>
</dbReference>
<dbReference type="eggNOG" id="COG0840">
    <property type="taxonomic scope" value="Bacteria"/>
</dbReference>
<dbReference type="EMBL" id="CM001022">
    <property type="protein sequence ID" value="EFQ22864.1"/>
    <property type="molecule type" value="Genomic_DNA"/>
</dbReference>
<keyword evidence="1 3" id="KW-0807">Transducer</keyword>
<dbReference type="PROSITE" id="PS50885">
    <property type="entry name" value="HAMP"/>
    <property type="match status" value="1"/>
</dbReference>
<gene>
    <name evidence="7" type="ORF">Apau_0430</name>
</gene>
<dbReference type="GO" id="GO:0007165">
    <property type="term" value="P:signal transduction"/>
    <property type="evidence" value="ECO:0007669"/>
    <property type="project" value="UniProtKB-KW"/>
</dbReference>
<keyword evidence="8" id="KW-1185">Reference proteome</keyword>
<evidence type="ECO:0000256" key="4">
    <source>
        <dbReference type="SAM" id="MobiDB-lite"/>
    </source>
</evidence>
<dbReference type="PaxDb" id="584708-Apau_0430"/>
<feature type="domain" description="Methyl-accepting transducer" evidence="5">
    <location>
        <begin position="423"/>
        <end position="659"/>
    </location>
</feature>
<evidence type="ECO:0000259" key="6">
    <source>
        <dbReference type="PROSITE" id="PS50885"/>
    </source>
</evidence>
<dbReference type="Gene3D" id="1.10.287.950">
    <property type="entry name" value="Methyl-accepting chemotaxis protein"/>
    <property type="match status" value="1"/>
</dbReference>
<reference evidence="7 8" key="1">
    <citation type="journal article" date="2010" name="Stand. Genomic Sci.">
        <title>Non-contiguous finished genome sequence of Aminomonas paucivorans type strain (GLU-3).</title>
        <authorList>
            <person name="Pitluck S."/>
            <person name="Yasawong M."/>
            <person name="Held B."/>
            <person name="Lapidus A."/>
            <person name="Nolan M."/>
            <person name="Copeland A."/>
            <person name="Lucas S."/>
            <person name="Del Rio T.G."/>
            <person name="Tice H."/>
            <person name="Cheng J.F."/>
            <person name="Chertkov O."/>
            <person name="Goodwin L."/>
            <person name="Tapia R."/>
            <person name="Han C."/>
            <person name="Liolios K."/>
            <person name="Ivanova N."/>
            <person name="Mavromatis K."/>
            <person name="Ovchinnikova G."/>
            <person name="Pati A."/>
            <person name="Chen A."/>
            <person name="Palaniappan K."/>
            <person name="Land M."/>
            <person name="Hauser L."/>
            <person name="Chang Y.J."/>
            <person name="Jeffries C.D."/>
            <person name="Pukall R."/>
            <person name="Spring S."/>
            <person name="Rohde M."/>
            <person name="Sikorski J."/>
            <person name="Goker M."/>
            <person name="Woyke T."/>
            <person name="Bristow J."/>
            <person name="Eisen J.A."/>
            <person name="Markowitz V."/>
            <person name="Hugenholtz P."/>
            <person name="Kyrpides N.C."/>
            <person name="Klenk H.P."/>
        </authorList>
    </citation>
    <scope>NUCLEOTIDE SEQUENCE [LARGE SCALE GENOMIC DNA]</scope>
    <source>
        <strain evidence="7 8">DSM 12260</strain>
    </source>
</reference>
<dbReference type="GO" id="GO:0016020">
    <property type="term" value="C:membrane"/>
    <property type="evidence" value="ECO:0007669"/>
    <property type="project" value="InterPro"/>
</dbReference>
<dbReference type="PANTHER" id="PTHR32089">
    <property type="entry name" value="METHYL-ACCEPTING CHEMOTAXIS PROTEIN MCPB"/>
    <property type="match status" value="1"/>
</dbReference>
<dbReference type="InterPro" id="IPR004089">
    <property type="entry name" value="MCPsignal_dom"/>
</dbReference>
<feature type="domain" description="HAMP" evidence="6">
    <location>
        <begin position="348"/>
        <end position="404"/>
    </location>
</feature>
<evidence type="ECO:0000313" key="7">
    <source>
        <dbReference type="EMBL" id="EFQ22864.1"/>
    </source>
</evidence>
<dbReference type="SMART" id="SM00283">
    <property type="entry name" value="MA"/>
    <property type="match status" value="1"/>
</dbReference>
<evidence type="ECO:0000256" key="1">
    <source>
        <dbReference type="ARBA" id="ARBA00023224"/>
    </source>
</evidence>
<dbReference type="SUPFAM" id="SSF58104">
    <property type="entry name" value="Methyl-accepting chemotaxis protein (MCP) signaling domain"/>
    <property type="match status" value="1"/>
</dbReference>
<dbReference type="PROSITE" id="PS50111">
    <property type="entry name" value="CHEMOTAXIS_TRANSDUC_2"/>
    <property type="match status" value="1"/>
</dbReference>
<dbReference type="InterPro" id="IPR003660">
    <property type="entry name" value="HAMP_dom"/>
</dbReference>
<evidence type="ECO:0000313" key="8">
    <source>
        <dbReference type="Proteomes" id="UP000005096"/>
    </source>
</evidence>
<sequence length="734" mass="78173">MRWGLQQRLLVSILGCFLLISGISTVWIAHQAGHTAREDARAIARGAADAAAARLEGDFRESFASIRSLARSLEGMDRTAPGARSAALGRVRQALEATPGALSAWVVTEPDAFDGRDAAYARTQGFGEKGRFEGTFARLDGTIRRTFDTTEAMLADPVQGAWYREGLETPGETVQEPYSYAYVPGKTRLVTTLTVPLLDRGHPVGLVGMDLDLDALHESLSRERILGVGQLSLLSNRGVFVSDSDSKLRGRSLEEMGKGKIQGLDDLLSSIAQGRAFTRQDYSLQFREDALKIHVPVRTGTGLAPWSLAAVLPLSAVDLPARTLMKDILLVSLGGALLLAGVVTLLVRRVVRPVRALSATLTRFGDLDLTQDEALPWLRRQTGEIGEMTGALGRLQGALSHMMGVLQMEAGRCHGTAEALAGLSEESVASAEEIRRALQQATTLSQNSAAALEDARTGTSDVASAASEAARFASQAAEASAHSAALSEEAVDRVEGAQQDLQGLRDRFSLVQDRVARVEGASQSIRSFVDTIRGIADQTNLLALNAAIEAARAGDSGRGFAVVAEEVRKLAGESQEASVRIADLVAQLSEESRDSRRMTQEAGGLLASLQTSSLSATERLRTALEQIDRVNEAVQHLSSSSQEQAASSQQMAASIDQVAQTTEEVARTLESIALSARDTTEAAEQVTLESQSLAAGSGTLRELLQRFRLDAAPSLTAGTPPSLRTPPLPLPASR</sequence>
<evidence type="ECO:0000259" key="5">
    <source>
        <dbReference type="PROSITE" id="PS50111"/>
    </source>
</evidence>
<comment type="similarity">
    <text evidence="2">Belongs to the methyl-accepting chemotaxis (MCP) protein family.</text>
</comment>
<dbReference type="RefSeq" id="WP_006300014.1">
    <property type="nucleotide sequence ID" value="NZ_CM001022.1"/>
</dbReference>
<name>E3CZH2_9BACT</name>
<feature type="region of interest" description="Disordered" evidence="4">
    <location>
        <begin position="711"/>
        <end position="734"/>
    </location>
</feature>
<dbReference type="STRING" id="584708.Apau_0430"/>
<organism evidence="7 8">
    <name type="scientific">Aminomonas paucivorans DSM 12260</name>
    <dbReference type="NCBI Taxonomy" id="584708"/>
    <lineage>
        <taxon>Bacteria</taxon>
        <taxon>Thermotogati</taxon>
        <taxon>Synergistota</taxon>
        <taxon>Synergistia</taxon>
        <taxon>Synergistales</taxon>
        <taxon>Synergistaceae</taxon>
        <taxon>Aminomonas</taxon>
    </lineage>
</organism>
<dbReference type="Gene3D" id="6.10.340.10">
    <property type="match status" value="1"/>
</dbReference>
<dbReference type="OrthoDB" id="39445at2"/>
<dbReference type="AlphaFoldDB" id="E3CZH2"/>
<dbReference type="Pfam" id="PF00015">
    <property type="entry name" value="MCPsignal"/>
    <property type="match status" value="1"/>
</dbReference>
<dbReference type="Gene3D" id="3.30.450.20">
    <property type="entry name" value="PAS domain"/>
    <property type="match status" value="2"/>
</dbReference>
<protein>
    <submittedName>
        <fullName evidence="7">Methyl-accepting chemotaxis sensory transducer</fullName>
    </submittedName>
</protein>
<dbReference type="CDD" id="cd12913">
    <property type="entry name" value="PDC1_MCP_like"/>
    <property type="match status" value="1"/>
</dbReference>
<dbReference type="HOGENOM" id="CLU_000445_107_19_0"/>
<dbReference type="PANTHER" id="PTHR32089:SF112">
    <property type="entry name" value="LYSOZYME-LIKE PROTEIN-RELATED"/>
    <property type="match status" value="1"/>
</dbReference>
<evidence type="ECO:0000256" key="3">
    <source>
        <dbReference type="PROSITE-ProRule" id="PRU00284"/>
    </source>
</evidence>
<evidence type="ECO:0000256" key="2">
    <source>
        <dbReference type="ARBA" id="ARBA00029447"/>
    </source>
</evidence>
<proteinExistence type="inferred from homology"/>
<accession>E3CZH2</accession>
<dbReference type="Proteomes" id="UP000005096">
    <property type="component" value="Chromosome"/>
</dbReference>